<evidence type="ECO:0000256" key="2">
    <source>
        <dbReference type="SAM" id="SignalP"/>
    </source>
</evidence>
<comment type="caution">
    <text evidence="3">The sequence shown here is derived from an EMBL/GenBank/DDBJ whole genome shotgun (WGS) entry which is preliminary data.</text>
</comment>
<proteinExistence type="predicted"/>
<feature type="chain" id="PRO_5042050873" evidence="2">
    <location>
        <begin position="25"/>
        <end position="1158"/>
    </location>
</feature>
<accession>A0AAD5GZP0</accession>
<dbReference type="EMBL" id="JADXDR010000124">
    <property type="protein sequence ID" value="KAI7838549.1"/>
    <property type="molecule type" value="Genomic_DNA"/>
</dbReference>
<reference evidence="3" key="1">
    <citation type="submission" date="2020-11" db="EMBL/GenBank/DDBJ databases">
        <title>Chlorella ohadii genome sequencing and assembly.</title>
        <authorList>
            <person name="Murik O."/>
            <person name="Treves H."/>
            <person name="Kedem I."/>
            <person name="Shotland Y."/>
            <person name="Kaplan A."/>
        </authorList>
    </citation>
    <scope>NUCLEOTIDE SEQUENCE</scope>
    <source>
        <strain evidence="3">1</strain>
    </source>
</reference>
<evidence type="ECO:0000313" key="4">
    <source>
        <dbReference type="Proteomes" id="UP001205105"/>
    </source>
</evidence>
<keyword evidence="2" id="KW-0732">Signal</keyword>
<dbReference type="Proteomes" id="UP001205105">
    <property type="component" value="Unassembled WGS sequence"/>
</dbReference>
<dbReference type="Gene3D" id="2.60.40.420">
    <property type="entry name" value="Cupredoxins - blue copper proteins"/>
    <property type="match status" value="2"/>
</dbReference>
<feature type="signal peptide" evidence="2">
    <location>
        <begin position="1"/>
        <end position="24"/>
    </location>
</feature>
<dbReference type="SUPFAM" id="SSF49503">
    <property type="entry name" value="Cupredoxins"/>
    <property type="match status" value="2"/>
</dbReference>
<organism evidence="3 4">
    <name type="scientific">Chlorella ohadii</name>
    <dbReference type="NCBI Taxonomy" id="2649997"/>
    <lineage>
        <taxon>Eukaryota</taxon>
        <taxon>Viridiplantae</taxon>
        <taxon>Chlorophyta</taxon>
        <taxon>core chlorophytes</taxon>
        <taxon>Trebouxiophyceae</taxon>
        <taxon>Chlorellales</taxon>
        <taxon>Chlorellaceae</taxon>
        <taxon>Chlorella clade</taxon>
        <taxon>Chlorella</taxon>
    </lineage>
</organism>
<dbReference type="InterPro" id="IPR008972">
    <property type="entry name" value="Cupredoxin"/>
</dbReference>
<sequence length="1158" mass="126598">MTWGTMLLPLVVAALLSHAAAAAAAQLELPNPIEELPVIRFSRGERLEDLPGRSVLSPSGPRDSINITLEPATLVADEDGLQFTNGFYTDGESGGIHVFGPTLRIKAGEPYWIYLANQMYVGPNSTLGAANTYRDPAYTNLHTHGLHDSPGAFSQDTATEYQGSDNIFVSVPGKLKPSDEPARLAMNSSTPPDHLPGLHWYHPHYHGSSMLQTSTANGLIIVEDDEAWLPAENGCTEVWGLMQEVPDQILHLALLTFADPSAATLKAQPDEDSARDLDANYQYYSKTVQPSNVYCCNETNADNEASLPLLGSMANETFVLVNGGYEPVLTMEAGRYQRWRVVNTGYKGLVDLVVLDPATLLPTNSCDLQLLAKDGVYLMEIPRQVDHIFLVSGNRAELLVKCEGQPGDRFIVASGAELSPFGKGFTGASKGSMALDQPIVMTIELAAAEGPAHPEPRQKACTPLRPGYAPDLRDPALKAAGATDKLIKEVHGFDFTDKYSCTVDGEAFSFPDPEPLLMPCLKAFSHALGCHRMGHVPYAKATKFQQAKGDTIAKAVQRDFRLPVPPAIKSLYINAENPNKVQRNECMFDYPRGCQVGKPGCRKVAGCNGRTAKKNYDASNKCFAFLCDNNACRAAAGRGPLCGTKTGLDGGVGSMTEEDLQQQQERALDDFARKFDLDREQLRFVGEYCGAFNARHLGYPCQCGCGRLVTLQAGNIVRRHGDKLDRLPFLLDDCRTKMEWEEQYKLRLLGIDGVTPEIVETFKCCELRRTSADPITGNLRAYRGISVFTLNDCFRADCRGAPVLSGWQVDSRIKMGMPLECLSHNSFTVTLSGKRYQVQTFTEGAGLQVLEDELSKLDSFKPGMLHSSLATKMTSVNPGVSKFSWLPNGLHFIADYYATPDKVYEADSLLWGHRYKDLEFRGSRILRTKFPTEETTVQALEELAGGRGNRLKVGDGKVWQTLLFKIGYGESIKVVTNAGFESVTHVYNDFGQEGRIDYSEPHTTIHNADELTWWADNLHERLTGAGYHVPRVPMFADDDRLDKEKWDAAKNAVGNPLSWPKKATDQALITDYFGQGLAFLEKEEAEADKDEEDEEELPAVAAAAAAGAGQPGSSGSSAAAAAVAAAAAGGSRVSRKRSRSLAPQEKPDPVAMRLLDLR</sequence>
<evidence type="ECO:0000313" key="3">
    <source>
        <dbReference type="EMBL" id="KAI7838549.1"/>
    </source>
</evidence>
<dbReference type="AlphaFoldDB" id="A0AAD5GZP0"/>
<name>A0AAD5GZP0_9CHLO</name>
<gene>
    <name evidence="3" type="ORF">COHA_007692</name>
</gene>
<feature type="compositionally biased region" description="Low complexity" evidence="1">
    <location>
        <begin position="1098"/>
        <end position="1132"/>
    </location>
</feature>
<keyword evidence="4" id="KW-1185">Reference proteome</keyword>
<protein>
    <submittedName>
        <fullName evidence="3">Uncharacterized protein</fullName>
    </submittedName>
</protein>
<evidence type="ECO:0000256" key="1">
    <source>
        <dbReference type="SAM" id="MobiDB-lite"/>
    </source>
</evidence>
<feature type="region of interest" description="Disordered" evidence="1">
    <location>
        <begin position="1083"/>
        <end position="1158"/>
    </location>
</feature>
<feature type="compositionally biased region" description="Acidic residues" evidence="1">
    <location>
        <begin position="1083"/>
        <end position="1097"/>
    </location>
</feature>